<dbReference type="AlphaFoldDB" id="A0A180GXF2"/>
<accession>A0A180GXF2</accession>
<evidence type="ECO:0000256" key="7">
    <source>
        <dbReference type="ARBA" id="ARBA00023136"/>
    </source>
</evidence>
<dbReference type="InterPro" id="IPR033370">
    <property type="entry name" value="COG1"/>
</dbReference>
<evidence type="ECO:0000256" key="5">
    <source>
        <dbReference type="ARBA" id="ARBA00022927"/>
    </source>
</evidence>
<keyword evidence="5" id="KW-0653">Protein transport</keyword>
<reference evidence="10 11" key="3">
    <citation type="journal article" date="2017" name="G3 (Bethesda)">
        <title>Comparative analysis highlights variable genome content of wheat rusts and divergence of the mating loci.</title>
        <authorList>
            <person name="Cuomo C.A."/>
            <person name="Bakkeren G."/>
            <person name="Khalil H.B."/>
            <person name="Panwar V."/>
            <person name="Joly D."/>
            <person name="Linning R."/>
            <person name="Sakthikumar S."/>
            <person name="Song X."/>
            <person name="Adiconis X."/>
            <person name="Fan L."/>
            <person name="Goldberg J.M."/>
            <person name="Levin J.Z."/>
            <person name="Young S."/>
            <person name="Zeng Q."/>
            <person name="Anikster Y."/>
            <person name="Bruce M."/>
            <person name="Wang M."/>
            <person name="Yin C."/>
            <person name="McCallum B."/>
            <person name="Szabo L.J."/>
            <person name="Hulbert S."/>
            <person name="Chen X."/>
            <person name="Fellers J.P."/>
        </authorList>
    </citation>
    <scope>NUCLEOTIDE SEQUENCE</scope>
    <source>
        <strain evidence="10">isolate 1-1 / race 1 (BBBD)</strain>
        <strain evidence="11">Isolate 1-1 / race 1 (BBBD)</strain>
    </source>
</reference>
<keyword evidence="11" id="KW-1185">Reference proteome</keyword>
<feature type="region of interest" description="Disordered" evidence="8">
    <location>
        <begin position="888"/>
        <end position="923"/>
    </location>
</feature>
<dbReference type="EMBL" id="ADAS02000015">
    <property type="protein sequence ID" value="OAV97049.1"/>
    <property type="molecule type" value="Genomic_DNA"/>
</dbReference>
<dbReference type="EnsemblFungi" id="PTTG_06442-t43_1">
    <property type="protein sequence ID" value="PTTG_06442-t43_1-p1"/>
    <property type="gene ID" value="PTTG_06442"/>
</dbReference>
<feature type="compositionally biased region" description="Low complexity" evidence="8">
    <location>
        <begin position="1"/>
        <end position="10"/>
    </location>
</feature>
<dbReference type="PANTHER" id="PTHR31658">
    <property type="entry name" value="CONSERVED OLIGOMERIC GOLGI COMPLEX SUBUNIT 1"/>
    <property type="match status" value="1"/>
</dbReference>
<reference evidence="9" key="1">
    <citation type="submission" date="2009-11" db="EMBL/GenBank/DDBJ databases">
        <authorList>
            <consortium name="The Broad Institute Genome Sequencing Platform"/>
            <person name="Ward D."/>
            <person name="Feldgarden M."/>
            <person name="Earl A."/>
            <person name="Young S.K."/>
            <person name="Zeng Q."/>
            <person name="Koehrsen M."/>
            <person name="Alvarado L."/>
            <person name="Berlin A."/>
            <person name="Bochicchio J."/>
            <person name="Borenstein D."/>
            <person name="Chapman S.B."/>
            <person name="Chen Z."/>
            <person name="Engels R."/>
            <person name="Freedman E."/>
            <person name="Gellesch M."/>
            <person name="Goldberg J."/>
            <person name="Griggs A."/>
            <person name="Gujja S."/>
            <person name="Heilman E."/>
            <person name="Heiman D."/>
            <person name="Hepburn T."/>
            <person name="Howarth C."/>
            <person name="Jen D."/>
            <person name="Larson L."/>
            <person name="Lewis B."/>
            <person name="Mehta T."/>
            <person name="Park D."/>
            <person name="Pearson M."/>
            <person name="Roberts A."/>
            <person name="Saif S."/>
            <person name="Shea T."/>
            <person name="Shenoy N."/>
            <person name="Sisk P."/>
            <person name="Stolte C."/>
            <person name="Sykes S."/>
            <person name="Thomson T."/>
            <person name="Walk T."/>
            <person name="White J."/>
            <person name="Yandava C."/>
            <person name="Izard J."/>
            <person name="Baranova O.V."/>
            <person name="Blanton J.M."/>
            <person name="Tanner A.C."/>
            <person name="Dewhirst F.E."/>
            <person name="Haas B."/>
            <person name="Nusbaum C."/>
            <person name="Birren B."/>
        </authorList>
    </citation>
    <scope>NUCLEOTIDE SEQUENCE [LARGE SCALE GENOMIC DNA]</scope>
    <source>
        <strain evidence="9">1-1 BBBD Race 1</strain>
    </source>
</reference>
<gene>
    <name evidence="9" type="ORF">PTTG_06442</name>
</gene>
<dbReference type="VEuPathDB" id="FungiDB:PTTG_06442"/>
<keyword evidence="4" id="KW-0813">Transport</keyword>
<evidence type="ECO:0000256" key="6">
    <source>
        <dbReference type="ARBA" id="ARBA00023034"/>
    </source>
</evidence>
<sequence length="951" mass="107715">MSKSASSSAGSPPPLRSRHSTRSFTSLAPSDSRSNYHRPAQPSNYHKPSTQRQGQSQNHTQKPTRKLKRSPLQQDDLPHSISSKLSLPLATRPEDIDLLSIDDPDDLFPNFTIREIRAIEQRARADADQKREDLRQMVGERYRDLLSAADSIVRMKISSENLLGSLDHARLQSDRNRLKSKAQLAANSHTSSITGSSKLSYILATLLRLLLDLSEHIWRSLEQEDFLTASRYESLGRIISNELTSGNWDPSGETEPKEVIEMFPIVERQSETLAQLGPQISARAKGFLRKWEANSQATMEALAAVVLMDTTSLSDSLQLLLLVRKTAFNSLIARLNGSWTELIKNAVKLLLATLDNVEQIFLKDDLTDLLKSVQEGSSEEKHLKPLLSLLPNAHQLIHHIPQSIINFCPFVAALAGSEDLRPHSITESWFQACQLELISYIDKKLDQVQSTQTLVEFRSSLREMIGEPNGQFQSTIERFGKAVLASLNKRFYELYQHRLDQLKIEIIQSLKQTDRGRTSKESKRENWIFDKKLPALEPNDPTKFPKYLRSIQSRIEGKMIEQEEDHDEQNKTGSSSSGGIVKKMEKVARLLQDDFRSWEEERDKSRSRYLDLGAQFTTSCLQEINAILDEHIEKSDVERELSVGDLALQILSTRNSFMVDLSLQDRDDLQQSLTQQSSFIESFQSGLNQILSRSSRHWAQSIVDQAVLIFQSSHRKLAQNSHYFLLEATTTDESRMVTRPSEALFISLSFISNSTTRSLGVHRLKAQQAGLLDTLIEGFVRGILDDRFRKLVAEAKLHGPQNQYLLDSIFFDLAFLVHLFFSSPGRSIPHARQGLEVINETIDLVLGIEGGEGRRTKMEEIEGQVSRFKLTIVRLWWPLIPLHGLAEDRERSREDDGEGDDIDGRAPPQKPSGLIRPDQSKSSLVDFRKLPKFAGIRCVKPGNRFTLMSAQ</sequence>
<keyword evidence="7" id="KW-0472">Membrane</keyword>
<name>A0A180GXF2_PUCT1</name>
<protein>
    <recommendedName>
        <fullName evidence="3">Conserved oligomeric Golgi complex subunit 1</fullName>
    </recommendedName>
</protein>
<dbReference type="Proteomes" id="UP000005240">
    <property type="component" value="Unassembled WGS sequence"/>
</dbReference>
<evidence type="ECO:0000256" key="1">
    <source>
        <dbReference type="ARBA" id="ARBA00004395"/>
    </source>
</evidence>
<dbReference type="PANTHER" id="PTHR31658:SF0">
    <property type="entry name" value="CONSERVED OLIGOMERIC GOLGI COMPLEX SUBUNIT 1"/>
    <property type="match status" value="1"/>
</dbReference>
<dbReference type="STRING" id="630390.A0A180GXF2"/>
<evidence type="ECO:0000256" key="4">
    <source>
        <dbReference type="ARBA" id="ARBA00022448"/>
    </source>
</evidence>
<proteinExistence type="inferred from homology"/>
<comment type="similarity">
    <text evidence="2">Belongs to the COG1 family.</text>
</comment>
<comment type="subcellular location">
    <subcellularLocation>
        <location evidence="1">Golgi apparatus membrane</location>
        <topology evidence="1">Peripheral membrane protein</topology>
    </subcellularLocation>
</comment>
<dbReference type="GO" id="GO:0000139">
    <property type="term" value="C:Golgi membrane"/>
    <property type="evidence" value="ECO:0007669"/>
    <property type="project" value="UniProtKB-SubCell"/>
</dbReference>
<evidence type="ECO:0000256" key="8">
    <source>
        <dbReference type="SAM" id="MobiDB-lite"/>
    </source>
</evidence>
<evidence type="ECO:0000313" key="10">
    <source>
        <dbReference type="EnsemblFungi" id="PTTG_06442-t43_1-p1"/>
    </source>
</evidence>
<dbReference type="GO" id="GO:0017119">
    <property type="term" value="C:Golgi transport complex"/>
    <property type="evidence" value="ECO:0007669"/>
    <property type="project" value="InterPro"/>
</dbReference>
<dbReference type="OrthoDB" id="46189at2759"/>
<feature type="compositionally biased region" description="Polar residues" evidence="8">
    <location>
        <begin position="22"/>
        <end position="33"/>
    </location>
</feature>
<feature type="region of interest" description="Disordered" evidence="8">
    <location>
        <begin position="560"/>
        <end position="579"/>
    </location>
</feature>
<evidence type="ECO:0000256" key="2">
    <source>
        <dbReference type="ARBA" id="ARBA00006653"/>
    </source>
</evidence>
<reference evidence="9" key="2">
    <citation type="submission" date="2016-05" db="EMBL/GenBank/DDBJ databases">
        <title>Comparative analysis highlights variable genome content of wheat rusts and divergence of the mating loci.</title>
        <authorList>
            <person name="Cuomo C.A."/>
            <person name="Bakkeren G."/>
            <person name="Szabo L."/>
            <person name="Khalil H."/>
            <person name="Joly D."/>
            <person name="Goldberg J."/>
            <person name="Young S."/>
            <person name="Zeng Q."/>
            <person name="Fellers J."/>
        </authorList>
    </citation>
    <scope>NUCLEOTIDE SEQUENCE [LARGE SCALE GENOMIC DNA]</scope>
    <source>
        <strain evidence="9">1-1 BBBD Race 1</strain>
    </source>
</reference>
<feature type="compositionally biased region" description="Polar residues" evidence="8">
    <location>
        <begin position="41"/>
        <end position="61"/>
    </location>
</feature>
<feature type="region of interest" description="Disordered" evidence="8">
    <location>
        <begin position="1"/>
        <end position="88"/>
    </location>
</feature>
<dbReference type="GO" id="GO:0006891">
    <property type="term" value="P:intra-Golgi vesicle-mediated transport"/>
    <property type="evidence" value="ECO:0007669"/>
    <property type="project" value="InterPro"/>
</dbReference>
<keyword evidence="6" id="KW-0333">Golgi apparatus</keyword>
<organism evidence="9">
    <name type="scientific">Puccinia triticina (isolate 1-1 / race 1 (BBBD))</name>
    <name type="common">Brown leaf rust fungus</name>
    <dbReference type="NCBI Taxonomy" id="630390"/>
    <lineage>
        <taxon>Eukaryota</taxon>
        <taxon>Fungi</taxon>
        <taxon>Dikarya</taxon>
        <taxon>Basidiomycota</taxon>
        <taxon>Pucciniomycotina</taxon>
        <taxon>Pucciniomycetes</taxon>
        <taxon>Pucciniales</taxon>
        <taxon>Pucciniaceae</taxon>
        <taxon>Puccinia</taxon>
    </lineage>
</organism>
<dbReference type="GO" id="GO:0015031">
    <property type="term" value="P:protein transport"/>
    <property type="evidence" value="ECO:0007669"/>
    <property type="project" value="UniProtKB-KW"/>
</dbReference>
<evidence type="ECO:0000313" key="11">
    <source>
        <dbReference type="Proteomes" id="UP000005240"/>
    </source>
</evidence>
<evidence type="ECO:0000313" key="9">
    <source>
        <dbReference type="EMBL" id="OAV97049.1"/>
    </source>
</evidence>
<reference evidence="10" key="4">
    <citation type="submission" date="2025-05" db="UniProtKB">
        <authorList>
            <consortium name="EnsemblFungi"/>
        </authorList>
    </citation>
    <scope>IDENTIFICATION</scope>
    <source>
        <strain evidence="10">isolate 1-1 / race 1 (BBBD)</strain>
    </source>
</reference>
<dbReference type="Pfam" id="PF08700">
    <property type="entry name" value="VPS51_Exo84_N"/>
    <property type="match status" value="1"/>
</dbReference>
<evidence type="ECO:0000256" key="3">
    <source>
        <dbReference type="ARBA" id="ARBA00020978"/>
    </source>
</evidence>